<proteinExistence type="predicted"/>
<dbReference type="Proteomes" id="UP000252530">
    <property type="component" value="Unassembled WGS sequence"/>
</dbReference>
<dbReference type="RefSeq" id="WP_201737264.1">
    <property type="nucleotide sequence ID" value="NZ_PDCG01000102.1"/>
</dbReference>
<reference evidence="1 2" key="1">
    <citation type="submission" date="2017-10" db="EMBL/GenBank/DDBJ databases">
        <title>Bifidobacterium xylocopum sp. nov. and Bifidobacterium aemilianum sp. nov., from the carpenter bee (Xylocopa violacea) digestive tract.</title>
        <authorList>
            <person name="Alberoni D."/>
            <person name="Baffoni L."/>
            <person name="Di Gioia D."/>
            <person name="Gaggia F."/>
            <person name="Biavati B."/>
        </authorList>
    </citation>
    <scope>NUCLEOTIDE SEQUENCE [LARGE SCALE GENOMIC DNA]</scope>
    <source>
        <strain evidence="1 2">XV10</strain>
    </source>
</reference>
<feature type="non-terminal residue" evidence="1">
    <location>
        <position position="86"/>
    </location>
</feature>
<evidence type="ECO:0000313" key="1">
    <source>
        <dbReference type="EMBL" id="RBP97107.1"/>
    </source>
</evidence>
<dbReference type="AlphaFoldDB" id="A0A366K724"/>
<comment type="caution">
    <text evidence="1">The sequence shown here is derived from an EMBL/GenBank/DDBJ whole genome shotgun (WGS) entry which is preliminary data.</text>
</comment>
<sequence length="86" mass="9590">NGWWTTPTTGGRKWDFTTSHIGPDEIDDTSHTMTLYARYTHRVKITYDLGQAAGDLSITAQTIDKDTTLNAPTPGAWSHGTFNGWY</sequence>
<name>A0A366K724_9BIFI</name>
<accession>A0A366K724</accession>
<dbReference type="EMBL" id="PDCG01000102">
    <property type="protein sequence ID" value="RBP97107.1"/>
    <property type="molecule type" value="Genomic_DNA"/>
</dbReference>
<protein>
    <submittedName>
        <fullName evidence="1">Uncharacterized protein</fullName>
    </submittedName>
</protein>
<feature type="non-terminal residue" evidence="1">
    <location>
        <position position="1"/>
    </location>
</feature>
<gene>
    <name evidence="1" type="ORF">CRD60_08585</name>
</gene>
<organism evidence="1 2">
    <name type="scientific">Bifidobacterium aemilianum</name>
    <dbReference type="NCBI Taxonomy" id="2493120"/>
    <lineage>
        <taxon>Bacteria</taxon>
        <taxon>Bacillati</taxon>
        <taxon>Actinomycetota</taxon>
        <taxon>Actinomycetes</taxon>
        <taxon>Bifidobacteriales</taxon>
        <taxon>Bifidobacteriaceae</taxon>
        <taxon>Bifidobacterium</taxon>
    </lineage>
</organism>
<evidence type="ECO:0000313" key="2">
    <source>
        <dbReference type="Proteomes" id="UP000252530"/>
    </source>
</evidence>
<keyword evidence="2" id="KW-1185">Reference proteome</keyword>